<dbReference type="EMBL" id="CP006867">
    <property type="protein sequence ID" value="ALU12643.1"/>
    <property type="molecule type" value="Genomic_DNA"/>
</dbReference>
<gene>
    <name evidence="1" type="ORF">EYM_06015</name>
</gene>
<evidence type="ECO:0000313" key="1">
    <source>
        <dbReference type="EMBL" id="ALU12643.1"/>
    </source>
</evidence>
<name>A0A0U3EDX0_9CREN</name>
<sequence length="684" mass="78701">MGGVREGRRKLLYIFTDDLNRALKVLNALLVSHYLVETKPQGELVENVHLYAPRNDFGEEWFETCGSKKCMKIPFTTTSPYTIKVTYSDSSVRHPTAAVDEMLKTAKELLNESNNRVELVVIVLFYENQNLHCNFLSRLNKKYGNDEVIRKRVDLKVMSLREHSNCHQKFPYIEKSIKPLTAGIQSAIYEMTTYLPTDCSKSRIIKGAYGVVWNKLRIEACIPNDVCTLLSLVNHLVREASEVLEENIGNVDPLEKLLRTLPDRFRRGFDVSRCDYSVKYFSLTPCLRVRPCIKRRYKFILKIVKESKEASDQEKARIAMEMFTLTERKRPVLPQPEDVFRHIPPGTLCEALSRGLDCYIRVNSIKLPLDKPKAHLMACLESVEANGLLNALETLVGITHQCARRVLPIRINRIVAYPCNIDEGIKRARCNCAELHGSRLYVDLVIEIPSFEFGKLSYSNLIEELKGDIQSISESTDVVRIAISPVLGDLLGESVAAFKGRYRCVIGNKNRAHRLVALRHRLAFCDVRYCDLYRACEEKVACRLDNAEVEVEESLLNEVLEFLEREVPPKIKELVTNGPIWLTAWFKLIESFEKVFDKMMDREVLIKLSEGETGRSLRLREIVDAHVRSWGLGSGLEHLDEDIKRRYLSWWLAKIFDYQRSSRNVEEVMETAIKDILFLIDAFK</sequence>
<dbReference type="AlphaFoldDB" id="A0A0U3EDX0"/>
<accession>A0A0U3EDX0</accession>
<dbReference type="RefSeq" id="WP_075050101.1">
    <property type="nucleotide sequence ID" value="NZ_CP006867.1"/>
</dbReference>
<reference evidence="1 2" key="1">
    <citation type="submission" date="2013-11" db="EMBL/GenBank/DDBJ databases">
        <title>Comparative genomics of Ignicoccus.</title>
        <authorList>
            <person name="Podar M."/>
        </authorList>
    </citation>
    <scope>NUCLEOTIDE SEQUENCE [LARGE SCALE GENOMIC DNA]</scope>
    <source>
        <strain evidence="1 2">DSM 13165</strain>
    </source>
</reference>
<dbReference type="Proteomes" id="UP000060778">
    <property type="component" value="Chromosome"/>
</dbReference>
<keyword evidence="2" id="KW-1185">Reference proteome</keyword>
<proteinExistence type="predicted"/>
<protein>
    <submittedName>
        <fullName evidence="1">Uncharacterized protein</fullName>
    </submittedName>
</protein>
<dbReference type="STRING" id="940295.EYM_06015"/>
<organism evidence="1 2">
    <name type="scientific">Ignicoccus islandicus DSM 13165</name>
    <dbReference type="NCBI Taxonomy" id="940295"/>
    <lineage>
        <taxon>Archaea</taxon>
        <taxon>Thermoproteota</taxon>
        <taxon>Thermoprotei</taxon>
        <taxon>Desulfurococcales</taxon>
        <taxon>Desulfurococcaceae</taxon>
        <taxon>Ignicoccus</taxon>
    </lineage>
</organism>
<evidence type="ECO:0000313" key="2">
    <source>
        <dbReference type="Proteomes" id="UP000060778"/>
    </source>
</evidence>
<dbReference type="GeneID" id="30680583"/>
<dbReference type="KEGG" id="iis:EYM_06015"/>